<dbReference type="AlphaFoldDB" id="A0A9P9YBQ5"/>
<comment type="caution">
    <text evidence="2">The sequence shown here is derived from an EMBL/GenBank/DDBJ whole genome shotgun (WGS) entry which is preliminary data.</text>
</comment>
<evidence type="ECO:0000313" key="3">
    <source>
        <dbReference type="Proteomes" id="UP001059596"/>
    </source>
</evidence>
<protein>
    <submittedName>
        <fullName evidence="2">Uncharacterized protein</fullName>
    </submittedName>
</protein>
<feature type="region of interest" description="Disordered" evidence="1">
    <location>
        <begin position="1"/>
        <end position="43"/>
    </location>
</feature>
<evidence type="ECO:0000313" key="2">
    <source>
        <dbReference type="EMBL" id="KAI8033970.1"/>
    </source>
</evidence>
<accession>A0A9P9YBQ5</accession>
<proteinExistence type="predicted"/>
<sequence length="148" mass="16444">MPKTVSDKESKENVVPDAAENSEKPNYNQDEEKPSESAAARMNNDGAINLAKDEHKDELIYVDSAYKEEQRVDMHEIVIEDGEIILLTGGNGEVVYNPEDTVAIDISDSRVFVVDAQESGDCIMQSSGDHDIKEYLLEKTQIPEVVKS</sequence>
<feature type="compositionally biased region" description="Basic and acidic residues" evidence="1">
    <location>
        <begin position="1"/>
        <end position="14"/>
    </location>
</feature>
<evidence type="ECO:0000256" key="1">
    <source>
        <dbReference type="SAM" id="MobiDB-lite"/>
    </source>
</evidence>
<organism evidence="2 3">
    <name type="scientific">Drosophila gunungcola</name>
    <name type="common">fruit fly</name>
    <dbReference type="NCBI Taxonomy" id="103775"/>
    <lineage>
        <taxon>Eukaryota</taxon>
        <taxon>Metazoa</taxon>
        <taxon>Ecdysozoa</taxon>
        <taxon>Arthropoda</taxon>
        <taxon>Hexapoda</taxon>
        <taxon>Insecta</taxon>
        <taxon>Pterygota</taxon>
        <taxon>Neoptera</taxon>
        <taxon>Endopterygota</taxon>
        <taxon>Diptera</taxon>
        <taxon>Brachycera</taxon>
        <taxon>Muscomorpha</taxon>
        <taxon>Ephydroidea</taxon>
        <taxon>Drosophilidae</taxon>
        <taxon>Drosophila</taxon>
        <taxon>Sophophora</taxon>
    </lineage>
</organism>
<dbReference type="EMBL" id="JAMKOV010000089">
    <property type="protein sequence ID" value="KAI8033970.1"/>
    <property type="molecule type" value="Genomic_DNA"/>
</dbReference>
<name>A0A9P9YBQ5_9MUSC</name>
<gene>
    <name evidence="2" type="ORF">M5D96_013302</name>
</gene>
<reference evidence="2" key="1">
    <citation type="journal article" date="2023" name="Genome Biol. Evol.">
        <title>Long-read-based Genome Assembly of Drosophila gunungcola Reveals Fewer Chemosensory Genes in Flower-breeding Species.</title>
        <authorList>
            <person name="Negi A."/>
            <person name="Liao B.Y."/>
            <person name="Yeh S.D."/>
        </authorList>
    </citation>
    <scope>NUCLEOTIDE SEQUENCE</scope>
    <source>
        <strain evidence="2">Sukarami</strain>
    </source>
</reference>
<dbReference type="Proteomes" id="UP001059596">
    <property type="component" value="Unassembled WGS sequence"/>
</dbReference>
<keyword evidence="3" id="KW-1185">Reference proteome</keyword>